<dbReference type="AlphaFoldDB" id="A0A4P8II29"/>
<accession>A0A4P8II29</accession>
<gene>
    <name evidence="2" type="ORF">AR1Y2_1355</name>
</gene>
<evidence type="ECO:0000313" key="3">
    <source>
        <dbReference type="Proteomes" id="UP000298653"/>
    </source>
</evidence>
<sequence length="103" mass="11380">MKVSAAIITTGLVFLGGFSSFSGSGAAKNISIQKPAVKTVCTVKSCKKTTTHKHHSKAKHHKKTKHYNCGRSNCTITKKHTHKRHYGHHSNRHKSSHHGKHHA</sequence>
<organism evidence="2 3">
    <name type="scientific">Anaerostipes rhamnosivorans</name>
    <dbReference type="NCBI Taxonomy" id="1229621"/>
    <lineage>
        <taxon>Bacteria</taxon>
        <taxon>Bacillati</taxon>
        <taxon>Bacillota</taxon>
        <taxon>Clostridia</taxon>
        <taxon>Lachnospirales</taxon>
        <taxon>Lachnospiraceae</taxon>
        <taxon>Anaerostipes</taxon>
    </lineage>
</organism>
<dbReference type="KEGG" id="arf:AR1Y2_1355"/>
<reference evidence="2 3" key="1">
    <citation type="submission" date="2019-05" db="EMBL/GenBank/DDBJ databases">
        <title>Complete genome sequencing of Anaerostipes rhamnosivorans.</title>
        <authorList>
            <person name="Bui T.P.N."/>
            <person name="de Vos W.M."/>
        </authorList>
    </citation>
    <scope>NUCLEOTIDE SEQUENCE [LARGE SCALE GENOMIC DNA]</scope>
    <source>
        <strain evidence="2 3">1y2</strain>
    </source>
</reference>
<proteinExistence type="predicted"/>
<dbReference type="Proteomes" id="UP000298653">
    <property type="component" value="Chromosome"/>
</dbReference>
<evidence type="ECO:0000256" key="1">
    <source>
        <dbReference type="SAM" id="MobiDB-lite"/>
    </source>
</evidence>
<protein>
    <submittedName>
        <fullName evidence="2">Uncharacterized protein</fullName>
    </submittedName>
</protein>
<evidence type="ECO:0000313" key="2">
    <source>
        <dbReference type="EMBL" id="QCP34809.1"/>
    </source>
</evidence>
<name>A0A4P8II29_9FIRM</name>
<feature type="region of interest" description="Disordered" evidence="1">
    <location>
        <begin position="51"/>
        <end position="103"/>
    </location>
</feature>
<feature type="compositionally biased region" description="Basic residues" evidence="1">
    <location>
        <begin position="51"/>
        <end position="68"/>
    </location>
</feature>
<dbReference type="EMBL" id="CP040058">
    <property type="protein sequence ID" value="QCP34809.1"/>
    <property type="molecule type" value="Genomic_DNA"/>
</dbReference>
<dbReference type="RefSeq" id="WP_137328298.1">
    <property type="nucleotide sequence ID" value="NZ_CP040058.1"/>
</dbReference>
<keyword evidence="3" id="KW-1185">Reference proteome</keyword>
<feature type="compositionally biased region" description="Basic residues" evidence="1">
    <location>
        <begin position="77"/>
        <end position="103"/>
    </location>
</feature>